<evidence type="ECO:0000313" key="1">
    <source>
        <dbReference type="EMBL" id="KIW66031.1"/>
    </source>
</evidence>
<proteinExistence type="predicted"/>
<sequence>MLQERKTHRSPVIFRYVAVSFSRDRSLRICFRQLRIECRSDGFRGMEVLYKTACLSGADDDGCWALHEQAPTASLSHDRNLATLSAALVEGIDIQRSVMLALSWRVRPVVDDRVSTTMDTGSDRLPADRIHALHHPPESVIPGDVHARSRIQMGLRKLP</sequence>
<dbReference type="AlphaFoldDB" id="A0A0D2CLD3"/>
<name>A0A0D2CLD3_9EURO</name>
<keyword evidence="2" id="KW-1185">Reference proteome</keyword>
<dbReference type="EMBL" id="KN846960">
    <property type="protein sequence ID" value="KIW66031.1"/>
    <property type="molecule type" value="Genomic_DNA"/>
</dbReference>
<evidence type="ECO:0000313" key="2">
    <source>
        <dbReference type="Proteomes" id="UP000054266"/>
    </source>
</evidence>
<dbReference type="Proteomes" id="UP000054266">
    <property type="component" value="Unassembled WGS sequence"/>
</dbReference>
<organism evidence="1 2">
    <name type="scientific">Phialophora macrospora</name>
    <dbReference type="NCBI Taxonomy" id="1851006"/>
    <lineage>
        <taxon>Eukaryota</taxon>
        <taxon>Fungi</taxon>
        <taxon>Dikarya</taxon>
        <taxon>Ascomycota</taxon>
        <taxon>Pezizomycotina</taxon>
        <taxon>Eurotiomycetes</taxon>
        <taxon>Chaetothyriomycetidae</taxon>
        <taxon>Chaetothyriales</taxon>
        <taxon>Herpotrichiellaceae</taxon>
        <taxon>Phialophora</taxon>
    </lineage>
</organism>
<dbReference type="HOGENOM" id="CLU_1660513_0_0_1"/>
<protein>
    <submittedName>
        <fullName evidence="1">Uncharacterized protein</fullName>
    </submittedName>
</protein>
<reference evidence="1 2" key="1">
    <citation type="submission" date="2015-01" db="EMBL/GenBank/DDBJ databases">
        <title>The Genome Sequence of Capronia semiimmersa CBS27337.</title>
        <authorList>
            <consortium name="The Broad Institute Genomics Platform"/>
            <person name="Cuomo C."/>
            <person name="de Hoog S."/>
            <person name="Gorbushina A."/>
            <person name="Stielow B."/>
            <person name="Teixiera M."/>
            <person name="Abouelleil A."/>
            <person name="Chapman S.B."/>
            <person name="Priest M."/>
            <person name="Young S.K."/>
            <person name="Wortman J."/>
            <person name="Nusbaum C."/>
            <person name="Birren B."/>
        </authorList>
    </citation>
    <scope>NUCLEOTIDE SEQUENCE [LARGE SCALE GENOMIC DNA]</scope>
    <source>
        <strain evidence="1 2">CBS 27337</strain>
    </source>
</reference>
<accession>A0A0D2CLD3</accession>
<gene>
    <name evidence="1" type="ORF">PV04_08240</name>
</gene>